<evidence type="ECO:0000313" key="2">
    <source>
        <dbReference type="EMBL" id="GGZ25284.1"/>
    </source>
</evidence>
<name>A0A918UPW7_9CAUL</name>
<comment type="caution">
    <text evidence="2">The sequence shown here is derived from an EMBL/GenBank/DDBJ whole genome shotgun (WGS) entry which is preliminary data.</text>
</comment>
<accession>A0A918UPW7</accession>
<dbReference type="AlphaFoldDB" id="A0A918UPW7"/>
<feature type="chain" id="PRO_5037732428" evidence="1">
    <location>
        <begin position="24"/>
        <end position="117"/>
    </location>
</feature>
<keyword evidence="1" id="KW-0732">Signal</keyword>
<keyword evidence="3" id="KW-1185">Reference proteome</keyword>
<sequence>MGKGIIRASVMVVATFATVSAVALTVSKPDSGKTQVYGPLRESDEVIKPLPPEYETEATPDNKGVEPLRADIIRTDKWKRRGITKDSSDNVFLKDNDTYICANSDCSVARKLPERRD</sequence>
<reference evidence="2" key="2">
    <citation type="submission" date="2020-09" db="EMBL/GenBank/DDBJ databases">
        <authorList>
            <person name="Sun Q."/>
            <person name="Kim S."/>
        </authorList>
    </citation>
    <scope>NUCLEOTIDE SEQUENCE</scope>
    <source>
        <strain evidence="2">KCTC 32296</strain>
    </source>
</reference>
<organism evidence="2 3">
    <name type="scientific">Asticcacaulis endophyticus</name>
    <dbReference type="NCBI Taxonomy" id="1395890"/>
    <lineage>
        <taxon>Bacteria</taxon>
        <taxon>Pseudomonadati</taxon>
        <taxon>Pseudomonadota</taxon>
        <taxon>Alphaproteobacteria</taxon>
        <taxon>Caulobacterales</taxon>
        <taxon>Caulobacteraceae</taxon>
        <taxon>Asticcacaulis</taxon>
    </lineage>
</organism>
<protein>
    <submittedName>
        <fullName evidence="2">Uncharacterized protein</fullName>
    </submittedName>
</protein>
<evidence type="ECO:0000313" key="3">
    <source>
        <dbReference type="Proteomes" id="UP000662572"/>
    </source>
</evidence>
<dbReference type="Proteomes" id="UP000662572">
    <property type="component" value="Unassembled WGS sequence"/>
</dbReference>
<dbReference type="EMBL" id="BMZB01000001">
    <property type="protein sequence ID" value="GGZ25284.1"/>
    <property type="molecule type" value="Genomic_DNA"/>
</dbReference>
<evidence type="ECO:0000256" key="1">
    <source>
        <dbReference type="SAM" id="SignalP"/>
    </source>
</evidence>
<proteinExistence type="predicted"/>
<dbReference type="RefSeq" id="WP_189485086.1">
    <property type="nucleotide sequence ID" value="NZ_BMZB01000001.1"/>
</dbReference>
<feature type="signal peptide" evidence="1">
    <location>
        <begin position="1"/>
        <end position="23"/>
    </location>
</feature>
<gene>
    <name evidence="2" type="ORF">GCM10011273_08290</name>
</gene>
<reference evidence="2" key="1">
    <citation type="journal article" date="2014" name="Int. J. Syst. Evol. Microbiol.">
        <title>Complete genome sequence of Corynebacterium casei LMG S-19264T (=DSM 44701T), isolated from a smear-ripened cheese.</title>
        <authorList>
            <consortium name="US DOE Joint Genome Institute (JGI-PGF)"/>
            <person name="Walter F."/>
            <person name="Albersmeier A."/>
            <person name="Kalinowski J."/>
            <person name="Ruckert C."/>
        </authorList>
    </citation>
    <scope>NUCLEOTIDE SEQUENCE</scope>
    <source>
        <strain evidence="2">KCTC 32296</strain>
    </source>
</reference>